<dbReference type="AlphaFoldDB" id="A0A202EC98"/>
<evidence type="ECO:0000256" key="2">
    <source>
        <dbReference type="SAM" id="Phobius"/>
    </source>
</evidence>
<keyword evidence="2" id="KW-0812">Transmembrane</keyword>
<feature type="region of interest" description="Disordered" evidence="1">
    <location>
        <begin position="218"/>
        <end position="240"/>
    </location>
</feature>
<gene>
    <name evidence="3" type="ORF">B2G88_03295</name>
</gene>
<keyword evidence="2" id="KW-0472">Membrane</keyword>
<feature type="transmembrane region" description="Helical" evidence="2">
    <location>
        <begin position="122"/>
        <end position="146"/>
    </location>
</feature>
<evidence type="ECO:0008006" key="5">
    <source>
        <dbReference type="Google" id="ProtNLM"/>
    </source>
</evidence>
<comment type="caution">
    <text evidence="3">The sequence shown here is derived from an EMBL/GenBank/DDBJ whole genome shotgun (WGS) entry which is preliminary data.</text>
</comment>
<dbReference type="InterPro" id="IPR006938">
    <property type="entry name" value="DUF624"/>
</dbReference>
<dbReference type="Pfam" id="PF04854">
    <property type="entry name" value="DUF624"/>
    <property type="match status" value="1"/>
</dbReference>
<feature type="transmembrane region" description="Helical" evidence="2">
    <location>
        <begin position="33"/>
        <end position="58"/>
    </location>
</feature>
<evidence type="ECO:0000313" key="3">
    <source>
        <dbReference type="EMBL" id="OVE85852.1"/>
    </source>
</evidence>
<sequence length="240" mass="25304">MTGTHQQIETQSSDLDPMYATLERTTRFVWDHLVSIIAISFAWFLAAVPLVTIGPATVGAYRAVLSLRDDETDGIDRSAVLETVREQFVHATLLAFVPFALLVVAVNYTLAYLASASVTAGLLALGCAYASFYAGLVAMPTLLGLATGKSAPAAVIDGYRWTAHHAVGAVAVGVVTAVLFVVSSLLTVAVVLLFAGVASTLHVEFVAGVGDFDLETDRTVSDEHPSAPAETRARPEVTEP</sequence>
<keyword evidence="2" id="KW-1133">Transmembrane helix</keyword>
<feature type="transmembrane region" description="Helical" evidence="2">
    <location>
        <begin position="166"/>
        <end position="195"/>
    </location>
</feature>
<organism evidence="3 4">
    <name type="scientific">Natronolimnobius baerhuensis</name>
    <dbReference type="NCBI Taxonomy" id="253108"/>
    <lineage>
        <taxon>Archaea</taxon>
        <taxon>Methanobacteriati</taxon>
        <taxon>Methanobacteriota</taxon>
        <taxon>Stenosarchaea group</taxon>
        <taxon>Halobacteria</taxon>
        <taxon>Halobacteriales</taxon>
        <taxon>Natrialbaceae</taxon>
        <taxon>Natronolimnobius</taxon>
    </lineage>
</organism>
<name>A0A202EC98_9EURY</name>
<proteinExistence type="predicted"/>
<keyword evidence="4" id="KW-1185">Reference proteome</keyword>
<evidence type="ECO:0000313" key="4">
    <source>
        <dbReference type="Proteomes" id="UP000196084"/>
    </source>
</evidence>
<accession>A0A202EC98</accession>
<protein>
    <recommendedName>
        <fullName evidence="5">DUF624 domain-containing protein</fullName>
    </recommendedName>
</protein>
<reference evidence="3 4" key="1">
    <citation type="submission" date="2017-02" db="EMBL/GenBank/DDBJ databases">
        <title>Natronthermophilus aegyptiacus gen. nov.,sp. nov., an aerobic, extremely halophilic alkalithermophilic archaeon isolated from the athalassohaline Wadi An Natrun, Egypt.</title>
        <authorList>
            <person name="Zhao B."/>
        </authorList>
    </citation>
    <scope>NUCLEOTIDE SEQUENCE [LARGE SCALE GENOMIC DNA]</scope>
    <source>
        <strain evidence="3 4">CGMCC 1.3597</strain>
    </source>
</reference>
<dbReference type="OrthoDB" id="307496at2157"/>
<feature type="transmembrane region" description="Helical" evidence="2">
    <location>
        <begin position="88"/>
        <end position="110"/>
    </location>
</feature>
<dbReference type="EMBL" id="MWPH01000001">
    <property type="protein sequence ID" value="OVE85852.1"/>
    <property type="molecule type" value="Genomic_DNA"/>
</dbReference>
<evidence type="ECO:0000256" key="1">
    <source>
        <dbReference type="SAM" id="MobiDB-lite"/>
    </source>
</evidence>
<dbReference type="RefSeq" id="WP_087713961.1">
    <property type="nucleotide sequence ID" value="NZ_MWPH01000001.1"/>
</dbReference>
<dbReference type="Proteomes" id="UP000196084">
    <property type="component" value="Unassembled WGS sequence"/>
</dbReference>